<keyword evidence="3 6" id="KW-1133">Transmembrane helix</keyword>
<feature type="transmembrane region" description="Helical" evidence="6">
    <location>
        <begin position="111"/>
        <end position="132"/>
    </location>
</feature>
<dbReference type="PANTHER" id="PTHR23531:SF1">
    <property type="entry name" value="QUINOLENE RESISTANCE PROTEIN NORA"/>
    <property type="match status" value="1"/>
</dbReference>
<organism evidence="8 9">
    <name type="scientific">Paeniglutamicibacter antarcticus</name>
    <dbReference type="NCBI Taxonomy" id="494023"/>
    <lineage>
        <taxon>Bacteria</taxon>
        <taxon>Bacillati</taxon>
        <taxon>Actinomycetota</taxon>
        <taxon>Actinomycetes</taxon>
        <taxon>Micrococcales</taxon>
        <taxon>Micrococcaceae</taxon>
        <taxon>Paeniglutamicibacter</taxon>
    </lineage>
</organism>
<reference evidence="9" key="1">
    <citation type="journal article" date="2019" name="Int. J. Syst. Evol. Microbiol.">
        <title>The Global Catalogue of Microorganisms (GCM) 10K type strain sequencing project: providing services to taxonomists for standard genome sequencing and annotation.</title>
        <authorList>
            <consortium name="The Broad Institute Genomics Platform"/>
            <consortium name="The Broad Institute Genome Sequencing Center for Infectious Disease"/>
            <person name="Wu L."/>
            <person name="Ma J."/>
        </authorList>
    </citation>
    <scope>NUCLEOTIDE SEQUENCE [LARGE SCALE GENOMIC DNA]</scope>
    <source>
        <strain evidence="9">JCM 18952</strain>
    </source>
</reference>
<dbReference type="InterPro" id="IPR052714">
    <property type="entry name" value="MFS_Exporter"/>
</dbReference>
<sequence>MSQPHDPPTKLFTRDFVLAAMANLFISMVFYLLMTSMALYAVDRFQASDSAAGLASSVFIIGSVTARFFAGKLLQVLGRKRLMVISLCIYVLASVLYIYSDTLWLLLIVRFVHGIAFGAGNTAIATAVQAIIPPARRSEGTGYFGLSTTLSTAAGPFLAVVLAANGDYTSVFLFCTVSSVAALVISLLMQMPEPARILEKPETHARRGSFIRSIISPAALPISLVLLVCGVAYSGIIAFLAPFLISRSMAEAASWFFLVYAVTVLASRLFAGRIQDRRGDNAIMYPLLVVFALGMAALAFTPSNLTVAAAAALTGFGFGALMPCAQAIAVSAVPPAELGVATSTFFLMLDIGIGVAHPPRGIQGHVRNPCGTFGARDRPIFPSTRPARPRNAGVGRILARVRELPAGAVPQECHDGPNNEGERRYPQDEQSRLQV</sequence>
<feature type="transmembrane region" description="Helical" evidence="6">
    <location>
        <begin position="170"/>
        <end position="189"/>
    </location>
</feature>
<evidence type="ECO:0000256" key="3">
    <source>
        <dbReference type="ARBA" id="ARBA00022989"/>
    </source>
</evidence>
<dbReference type="CDD" id="cd17489">
    <property type="entry name" value="MFS_YfcJ_like"/>
    <property type="match status" value="1"/>
</dbReference>
<protein>
    <submittedName>
        <fullName evidence="8">MFS transporter</fullName>
    </submittedName>
</protein>
<dbReference type="InterPro" id="IPR036259">
    <property type="entry name" value="MFS_trans_sf"/>
</dbReference>
<evidence type="ECO:0000256" key="4">
    <source>
        <dbReference type="ARBA" id="ARBA00023136"/>
    </source>
</evidence>
<evidence type="ECO:0000313" key="8">
    <source>
        <dbReference type="EMBL" id="GAA5226329.1"/>
    </source>
</evidence>
<feature type="transmembrane region" description="Helical" evidence="6">
    <location>
        <begin position="307"/>
        <end position="330"/>
    </location>
</feature>
<feature type="compositionally biased region" description="Basic and acidic residues" evidence="5">
    <location>
        <begin position="412"/>
        <end position="435"/>
    </location>
</feature>
<feature type="transmembrane region" description="Helical" evidence="6">
    <location>
        <begin position="210"/>
        <end position="240"/>
    </location>
</feature>
<feature type="transmembrane region" description="Helical" evidence="6">
    <location>
        <begin position="252"/>
        <end position="271"/>
    </location>
</feature>
<comment type="caution">
    <text evidence="8">The sequence shown here is derived from an EMBL/GenBank/DDBJ whole genome shotgun (WGS) entry which is preliminary data.</text>
</comment>
<dbReference type="Gene3D" id="1.20.1250.20">
    <property type="entry name" value="MFS general substrate transporter like domains"/>
    <property type="match status" value="1"/>
</dbReference>
<dbReference type="InterPro" id="IPR020846">
    <property type="entry name" value="MFS_dom"/>
</dbReference>
<feature type="transmembrane region" description="Helical" evidence="6">
    <location>
        <begin position="144"/>
        <end position="164"/>
    </location>
</feature>
<evidence type="ECO:0000256" key="5">
    <source>
        <dbReference type="SAM" id="MobiDB-lite"/>
    </source>
</evidence>
<dbReference type="Proteomes" id="UP001501257">
    <property type="component" value="Unassembled WGS sequence"/>
</dbReference>
<dbReference type="PROSITE" id="PS50850">
    <property type="entry name" value="MFS"/>
    <property type="match status" value="1"/>
</dbReference>
<comment type="subcellular location">
    <subcellularLocation>
        <location evidence="1">Cell membrane</location>
        <topology evidence="1">Multi-pass membrane protein</topology>
    </subcellularLocation>
</comment>
<dbReference type="EMBL" id="BAABLK010000016">
    <property type="protein sequence ID" value="GAA5226329.1"/>
    <property type="molecule type" value="Genomic_DNA"/>
</dbReference>
<accession>A0ABP9TMK7</accession>
<gene>
    <name evidence="8" type="ORF">GCM10025778_08600</name>
</gene>
<evidence type="ECO:0000313" key="9">
    <source>
        <dbReference type="Proteomes" id="UP001501257"/>
    </source>
</evidence>
<feature type="transmembrane region" description="Helical" evidence="6">
    <location>
        <begin position="82"/>
        <end position="99"/>
    </location>
</feature>
<evidence type="ECO:0000259" key="7">
    <source>
        <dbReference type="PROSITE" id="PS50850"/>
    </source>
</evidence>
<feature type="transmembrane region" description="Helical" evidence="6">
    <location>
        <begin position="283"/>
        <end position="301"/>
    </location>
</feature>
<feature type="domain" description="Major facilitator superfamily (MFS) profile" evidence="7">
    <location>
        <begin position="15"/>
        <end position="435"/>
    </location>
</feature>
<dbReference type="SUPFAM" id="SSF103473">
    <property type="entry name" value="MFS general substrate transporter"/>
    <property type="match status" value="1"/>
</dbReference>
<keyword evidence="2 6" id="KW-0812">Transmembrane</keyword>
<feature type="transmembrane region" description="Helical" evidence="6">
    <location>
        <begin position="16"/>
        <end position="39"/>
    </location>
</feature>
<feature type="region of interest" description="Disordered" evidence="5">
    <location>
        <begin position="408"/>
        <end position="435"/>
    </location>
</feature>
<name>A0ABP9TMK7_9MICC</name>
<dbReference type="PANTHER" id="PTHR23531">
    <property type="entry name" value="QUINOLENE RESISTANCE PROTEIN NORA"/>
    <property type="match status" value="1"/>
</dbReference>
<dbReference type="Pfam" id="PF07690">
    <property type="entry name" value="MFS_1"/>
    <property type="match status" value="1"/>
</dbReference>
<evidence type="ECO:0000256" key="6">
    <source>
        <dbReference type="SAM" id="Phobius"/>
    </source>
</evidence>
<keyword evidence="9" id="KW-1185">Reference proteome</keyword>
<feature type="transmembrane region" description="Helical" evidence="6">
    <location>
        <begin position="51"/>
        <end position="70"/>
    </location>
</feature>
<evidence type="ECO:0000256" key="1">
    <source>
        <dbReference type="ARBA" id="ARBA00004651"/>
    </source>
</evidence>
<proteinExistence type="predicted"/>
<dbReference type="InterPro" id="IPR011701">
    <property type="entry name" value="MFS"/>
</dbReference>
<dbReference type="RefSeq" id="WP_345466601.1">
    <property type="nucleotide sequence ID" value="NZ_BAABLK010000016.1"/>
</dbReference>
<evidence type="ECO:0000256" key="2">
    <source>
        <dbReference type="ARBA" id="ARBA00022692"/>
    </source>
</evidence>
<keyword evidence="4 6" id="KW-0472">Membrane</keyword>